<dbReference type="PANTHER" id="PTHR30572:SF18">
    <property type="entry name" value="ABC-TYPE MACROLIDE FAMILY EXPORT SYSTEM PERMEASE COMPONENT 2"/>
    <property type="match status" value="1"/>
</dbReference>
<dbReference type="GO" id="GO:0022857">
    <property type="term" value="F:transmembrane transporter activity"/>
    <property type="evidence" value="ECO:0007669"/>
    <property type="project" value="TreeGrafter"/>
</dbReference>
<evidence type="ECO:0000256" key="1">
    <source>
        <dbReference type="ARBA" id="ARBA00004651"/>
    </source>
</evidence>
<dbReference type="NCBIfam" id="NF038404">
    <property type="entry name" value="perm_prefix_2"/>
    <property type="match status" value="1"/>
</dbReference>
<dbReference type="InterPro" id="IPR025857">
    <property type="entry name" value="MacB_PCD"/>
</dbReference>
<keyword evidence="5 6" id="KW-0472">Membrane</keyword>
<dbReference type="InterPro" id="IPR003838">
    <property type="entry name" value="ABC3_permease_C"/>
</dbReference>
<organism evidence="9 10">
    <name type="scientific">Flavilitoribacter nigricans (strain ATCC 23147 / DSM 23189 / NBRC 102662 / NCIMB 1420 / SS-2)</name>
    <name type="common">Lewinella nigricans</name>
    <dbReference type="NCBI Taxonomy" id="1122177"/>
    <lineage>
        <taxon>Bacteria</taxon>
        <taxon>Pseudomonadati</taxon>
        <taxon>Bacteroidota</taxon>
        <taxon>Saprospiria</taxon>
        <taxon>Saprospirales</taxon>
        <taxon>Lewinellaceae</taxon>
        <taxon>Flavilitoribacter</taxon>
    </lineage>
</organism>
<evidence type="ECO:0000256" key="5">
    <source>
        <dbReference type="ARBA" id="ARBA00023136"/>
    </source>
</evidence>
<protein>
    <recommendedName>
        <fullName evidence="11">FtsX-like permease family protein</fullName>
    </recommendedName>
</protein>
<evidence type="ECO:0000256" key="6">
    <source>
        <dbReference type="SAM" id="Phobius"/>
    </source>
</evidence>
<keyword evidence="10" id="KW-1185">Reference proteome</keyword>
<dbReference type="PANTHER" id="PTHR30572">
    <property type="entry name" value="MEMBRANE COMPONENT OF TRANSPORTER-RELATED"/>
    <property type="match status" value="1"/>
</dbReference>
<dbReference type="GO" id="GO:0005886">
    <property type="term" value="C:plasma membrane"/>
    <property type="evidence" value="ECO:0007669"/>
    <property type="project" value="UniProtKB-SubCell"/>
</dbReference>
<proteinExistence type="predicted"/>
<evidence type="ECO:0000256" key="4">
    <source>
        <dbReference type="ARBA" id="ARBA00022989"/>
    </source>
</evidence>
<sequence>MKPPKWSVRLLEWFCPDELLEGILGDLLEQYEADCERYGPSRSGRRFTWNVLRLFHPTILFRNSITLNVVNMGMLISHLRVAGRNMLKHRFFSFINLLGLSCTIAFVLLTFLFIRKERSFDQFHKHKDTIFRVYHDVVNSETGQSMAQSAVTAVPLARDLAAALPGIRHYSRYASSSATVRQETEPFDETIHFVDADFLKMFDFPLLAGNPATALDDPNDILLSTEMAEKYFGKGAAIGRELELIVNDTTVTVTVSGVIDARRDYSSLPFDFLMPIEQYQLVVPLSAFTSYNYGLVENYIQLDDQSLRENVEPQLTPVIEKLIPADRNRVLYGLQPLAGIHLEDEIVGNALYTSPRKLYFMVAMALLVVLIACINFITLSTGHALGRLKEIGVRRTLGALRTQLRGQLIAESFFTCLLAGGAGLAVAWTLSPVFGQLVDSPFQFSLGVPELFFLLAIMLVMALITGGLQSTVIVRKQTGEALAKKGGGTAGRNWFSEGLVVMQFALSIVLIIGAVTIRNQMQYIQQKDLGFEQERLLEIGLPSITDAAASRQLIDRFRYLARQDQRVLEVGASMNNAREPWTELVFEQTDGEQEALFFNQVDESYLQTMGIELAAGKWFDPEKQNATRSILVNERLVRHFGWDDPFSQQIPGKEFTGSHQIIGVVRDFHFSSLHQQIKPLILALDDEAIASGVTGLSTYVWPPNLYQLVVRIAPGPVEPVLEHLENSWKQIAPDKAFSYHFTDEVLAAKYAEEKRWGRVLNWASLFGIGIAWLGLLSLMRLSVQRRTKEIGIRKVLGSSTGNVILLLTRRFSLLVLTGSLLAWPVAWILLHRWLESFSYRIALNPILFLLVGLTVLLLTLGSIGLQSMRAARTNPVEALREGI</sequence>
<dbReference type="Pfam" id="PF02687">
    <property type="entry name" value="FtsX"/>
    <property type="match status" value="2"/>
</dbReference>
<dbReference type="OrthoDB" id="5933722at2"/>
<evidence type="ECO:0008006" key="11">
    <source>
        <dbReference type="Google" id="ProtNLM"/>
    </source>
</evidence>
<dbReference type="Proteomes" id="UP000223913">
    <property type="component" value="Unassembled WGS sequence"/>
</dbReference>
<dbReference type="EMBL" id="PDUD01000004">
    <property type="protein sequence ID" value="PHN08009.1"/>
    <property type="molecule type" value="Genomic_DNA"/>
</dbReference>
<evidence type="ECO:0000259" key="8">
    <source>
        <dbReference type="Pfam" id="PF12704"/>
    </source>
</evidence>
<keyword evidence="2" id="KW-1003">Cell membrane</keyword>
<feature type="domain" description="ABC3 transporter permease C-terminal" evidence="7">
    <location>
        <begin position="363"/>
        <end position="466"/>
    </location>
</feature>
<keyword evidence="3 6" id="KW-0812">Transmembrane</keyword>
<evidence type="ECO:0000259" key="7">
    <source>
        <dbReference type="Pfam" id="PF02687"/>
    </source>
</evidence>
<comment type="subcellular location">
    <subcellularLocation>
        <location evidence="1">Cell membrane</location>
        <topology evidence="1">Multi-pass membrane protein</topology>
    </subcellularLocation>
</comment>
<feature type="transmembrane region" description="Helical" evidence="6">
    <location>
        <begin position="759"/>
        <end position="778"/>
    </location>
</feature>
<feature type="transmembrane region" description="Helical" evidence="6">
    <location>
        <begin position="408"/>
        <end position="431"/>
    </location>
</feature>
<feature type="domain" description="ABC3 transporter permease C-terminal" evidence="7">
    <location>
        <begin position="763"/>
        <end position="875"/>
    </location>
</feature>
<feature type="transmembrane region" description="Helical" evidence="6">
    <location>
        <begin position="91"/>
        <end position="114"/>
    </location>
</feature>
<dbReference type="Pfam" id="PF12704">
    <property type="entry name" value="MacB_PCD"/>
    <property type="match status" value="1"/>
</dbReference>
<comment type="caution">
    <text evidence="9">The sequence shown here is derived from an EMBL/GenBank/DDBJ whole genome shotgun (WGS) entry which is preliminary data.</text>
</comment>
<dbReference type="AlphaFoldDB" id="A0A2D0NII8"/>
<feature type="transmembrane region" description="Helical" evidence="6">
    <location>
        <begin position="494"/>
        <end position="517"/>
    </location>
</feature>
<evidence type="ECO:0000313" key="9">
    <source>
        <dbReference type="EMBL" id="PHN08009.1"/>
    </source>
</evidence>
<gene>
    <name evidence="9" type="ORF">CRP01_04435</name>
</gene>
<feature type="domain" description="MacB-like periplasmic core" evidence="8">
    <location>
        <begin position="93"/>
        <end position="316"/>
    </location>
</feature>
<feature type="transmembrane region" description="Helical" evidence="6">
    <location>
        <begin position="811"/>
        <end position="830"/>
    </location>
</feature>
<evidence type="ECO:0000256" key="2">
    <source>
        <dbReference type="ARBA" id="ARBA00022475"/>
    </source>
</evidence>
<name>A0A2D0NII8_FLAN2</name>
<dbReference type="InterPro" id="IPR050250">
    <property type="entry name" value="Macrolide_Exporter_MacB"/>
</dbReference>
<keyword evidence="4 6" id="KW-1133">Transmembrane helix</keyword>
<feature type="transmembrane region" description="Helical" evidence="6">
    <location>
        <begin position="358"/>
        <end position="379"/>
    </location>
</feature>
<reference evidence="9 10" key="1">
    <citation type="submission" date="2017-10" db="EMBL/GenBank/DDBJ databases">
        <title>The draft genome sequence of Lewinella nigricans NBRC 102662.</title>
        <authorList>
            <person name="Wang K."/>
        </authorList>
    </citation>
    <scope>NUCLEOTIDE SEQUENCE [LARGE SCALE GENOMIC DNA]</scope>
    <source>
        <strain evidence="9 10">NBRC 102662</strain>
    </source>
</reference>
<feature type="transmembrane region" description="Helical" evidence="6">
    <location>
        <begin position="451"/>
        <end position="474"/>
    </location>
</feature>
<evidence type="ECO:0000256" key="3">
    <source>
        <dbReference type="ARBA" id="ARBA00022692"/>
    </source>
</evidence>
<dbReference type="InterPro" id="IPR047699">
    <property type="entry name" value="Permease_put_prefix"/>
</dbReference>
<accession>A0A2D0NII8</accession>
<evidence type="ECO:0000313" key="10">
    <source>
        <dbReference type="Proteomes" id="UP000223913"/>
    </source>
</evidence>
<feature type="transmembrane region" description="Helical" evidence="6">
    <location>
        <begin position="842"/>
        <end position="865"/>
    </location>
</feature>
<dbReference type="RefSeq" id="WP_099148799.1">
    <property type="nucleotide sequence ID" value="NZ_PDUD01000004.1"/>
</dbReference>